<feature type="region of interest" description="Disordered" evidence="1">
    <location>
        <begin position="340"/>
        <end position="364"/>
    </location>
</feature>
<evidence type="ECO:0000256" key="1">
    <source>
        <dbReference type="SAM" id="MobiDB-lite"/>
    </source>
</evidence>
<feature type="region of interest" description="Disordered" evidence="1">
    <location>
        <begin position="605"/>
        <end position="636"/>
    </location>
</feature>
<feature type="compositionally biased region" description="Polar residues" evidence="1">
    <location>
        <begin position="340"/>
        <end position="351"/>
    </location>
</feature>
<dbReference type="Proteomes" id="UP000193411">
    <property type="component" value="Unassembled WGS sequence"/>
</dbReference>
<evidence type="ECO:0000313" key="3">
    <source>
        <dbReference type="Proteomes" id="UP000193411"/>
    </source>
</evidence>
<feature type="region of interest" description="Disordered" evidence="1">
    <location>
        <begin position="414"/>
        <end position="498"/>
    </location>
</feature>
<proteinExistence type="predicted"/>
<name>A0A1Y2I355_9FUNG</name>
<comment type="caution">
    <text evidence="2">The sequence shown here is derived from an EMBL/GenBank/DDBJ whole genome shotgun (WGS) entry which is preliminary data.</text>
</comment>
<dbReference type="EMBL" id="MCFL01000001">
    <property type="protein sequence ID" value="ORZ41296.1"/>
    <property type="molecule type" value="Genomic_DNA"/>
</dbReference>
<keyword evidence="3" id="KW-1185">Reference proteome</keyword>
<feature type="compositionally biased region" description="Polar residues" evidence="1">
    <location>
        <begin position="418"/>
        <end position="439"/>
    </location>
</feature>
<organism evidence="2 3">
    <name type="scientific">Catenaria anguillulae PL171</name>
    <dbReference type="NCBI Taxonomy" id="765915"/>
    <lineage>
        <taxon>Eukaryota</taxon>
        <taxon>Fungi</taxon>
        <taxon>Fungi incertae sedis</taxon>
        <taxon>Blastocladiomycota</taxon>
        <taxon>Blastocladiomycetes</taxon>
        <taxon>Blastocladiales</taxon>
        <taxon>Catenariaceae</taxon>
        <taxon>Catenaria</taxon>
    </lineage>
</organism>
<accession>A0A1Y2I355</accession>
<evidence type="ECO:0000313" key="2">
    <source>
        <dbReference type="EMBL" id="ORZ41296.1"/>
    </source>
</evidence>
<sequence>MINTWKYCCLRAYEYNLVGHDRCTSLADAVERLLDNRIKLPVMAYVLTTILTHRRSHVYVKVVKEGARPFFSRKSRLQRVMLRSGHVVLSLLVPFHTMHAPLMDKTDLRQHSLHLGAPSLLPLERASCQVGLLVSPPSSSSLLPDSSNPAARDKIASAVQVGLFGSPLARDSKSPHSHVLFGAAHSTVSAKVPADLWAESRMHVEPVSVCEASVALVDELELEVPSKDPTGAAAGGMVASAQSGHWDVRNPFQPLECPANPLQALLSLLDASSIQVAKQIESHKDFSAASESDAAQLLDIGTRLCSLANGLLGKGHDSTSVPSPSAAEASDMDVEQLLVDQSQEPSTSVLSPTVAVEASHESNAPRSTVVHINPPIAVPLYFMSPVPYPYLAHAAATANHEAALATQNVPNWIHHSAHTPSQSQAMVESGSSTTSTQRGATDIAETFGIRSPQPPPPLPPPPSSASAIPSPNSTHRPTPPPDAGYTPSSNRVRGPRSATRRWTPLEYATLERAVTTFGRAWSVIMLAHGKDGRVDKALARFSAADLQAKVEYEVRKKRKAGWTDEQIGVFATARPGVRGQVSSARWDEIRDYAKQLDAEKKLARAERDGDELVNAPEPIATLSNDADSEDDSIHVD</sequence>
<protein>
    <submittedName>
        <fullName evidence="2">Uncharacterized protein</fullName>
    </submittedName>
</protein>
<feature type="compositionally biased region" description="Low complexity" evidence="1">
    <location>
        <begin position="464"/>
        <end position="473"/>
    </location>
</feature>
<feature type="compositionally biased region" description="Pro residues" evidence="1">
    <location>
        <begin position="452"/>
        <end position="463"/>
    </location>
</feature>
<reference evidence="2 3" key="1">
    <citation type="submission" date="2016-07" db="EMBL/GenBank/DDBJ databases">
        <title>Pervasive Adenine N6-methylation of Active Genes in Fungi.</title>
        <authorList>
            <consortium name="DOE Joint Genome Institute"/>
            <person name="Mondo S.J."/>
            <person name="Dannebaum R.O."/>
            <person name="Kuo R.C."/>
            <person name="Labutti K."/>
            <person name="Haridas S."/>
            <person name="Kuo A."/>
            <person name="Salamov A."/>
            <person name="Ahrendt S.R."/>
            <person name="Lipzen A."/>
            <person name="Sullivan W."/>
            <person name="Andreopoulos W.B."/>
            <person name="Clum A."/>
            <person name="Lindquist E."/>
            <person name="Daum C."/>
            <person name="Ramamoorthy G.K."/>
            <person name="Gryganskyi A."/>
            <person name="Culley D."/>
            <person name="Magnuson J.K."/>
            <person name="James T.Y."/>
            <person name="O'Malley M.A."/>
            <person name="Stajich J.E."/>
            <person name="Spatafora J.W."/>
            <person name="Visel A."/>
            <person name="Grigoriev I.V."/>
        </authorList>
    </citation>
    <scope>NUCLEOTIDE SEQUENCE [LARGE SCALE GENOMIC DNA]</scope>
    <source>
        <strain evidence="2 3">PL171</strain>
    </source>
</reference>
<gene>
    <name evidence="2" type="ORF">BCR44DRAFT_305700</name>
</gene>
<dbReference type="AlphaFoldDB" id="A0A1Y2I355"/>